<protein>
    <submittedName>
        <fullName evidence="2">Uncharacterized protein</fullName>
    </submittedName>
</protein>
<comment type="caution">
    <text evidence="2">The sequence shown here is derived from an EMBL/GenBank/DDBJ whole genome shotgun (WGS) entry which is preliminary data.</text>
</comment>
<organism evidence="2 3">
    <name type="scientific">Candidatus Dechloromonas phosphorivorans</name>
    <dbReference type="NCBI Taxonomy" id="2899244"/>
    <lineage>
        <taxon>Bacteria</taxon>
        <taxon>Pseudomonadati</taxon>
        <taxon>Pseudomonadota</taxon>
        <taxon>Betaproteobacteria</taxon>
        <taxon>Rhodocyclales</taxon>
        <taxon>Azonexaceae</taxon>
        <taxon>Dechloromonas</taxon>
    </lineage>
</organism>
<dbReference type="AlphaFoldDB" id="A0A9D7LPB0"/>
<sequence length="51" mass="5803">MNQKPKEKPQKAGQTPPSLSEEVIKQKQRAEQREISGRHKNDGPKDHKGAR</sequence>
<dbReference type="Proteomes" id="UP000808146">
    <property type="component" value="Unassembled WGS sequence"/>
</dbReference>
<proteinExistence type="predicted"/>
<reference evidence="2" key="1">
    <citation type="submission" date="2020-10" db="EMBL/GenBank/DDBJ databases">
        <title>Connecting structure to function with the recovery of over 1000 high-quality activated sludge metagenome-assembled genomes encoding full-length rRNA genes using long-read sequencing.</title>
        <authorList>
            <person name="Singleton C.M."/>
            <person name="Petriglieri F."/>
            <person name="Kristensen J.M."/>
            <person name="Kirkegaard R.H."/>
            <person name="Michaelsen T.Y."/>
            <person name="Andersen M.H."/>
            <person name="Karst S.M."/>
            <person name="Dueholm M.S."/>
            <person name="Nielsen P.H."/>
            <person name="Albertsen M."/>
        </authorList>
    </citation>
    <scope>NUCLEOTIDE SEQUENCE</scope>
    <source>
        <strain evidence="2">OdNE_18-Q3-R46-58_BAT3C.305</strain>
    </source>
</reference>
<evidence type="ECO:0000256" key="1">
    <source>
        <dbReference type="SAM" id="MobiDB-lite"/>
    </source>
</evidence>
<feature type="compositionally biased region" description="Basic and acidic residues" evidence="1">
    <location>
        <begin position="1"/>
        <end position="10"/>
    </location>
</feature>
<evidence type="ECO:0000313" key="2">
    <source>
        <dbReference type="EMBL" id="MBK8891475.1"/>
    </source>
</evidence>
<dbReference type="EMBL" id="JADKBR010000017">
    <property type="protein sequence ID" value="MBK8891475.1"/>
    <property type="molecule type" value="Genomic_DNA"/>
</dbReference>
<accession>A0A9D7LPB0</accession>
<gene>
    <name evidence="2" type="ORF">IPN75_14440</name>
</gene>
<feature type="compositionally biased region" description="Basic and acidic residues" evidence="1">
    <location>
        <begin position="22"/>
        <end position="51"/>
    </location>
</feature>
<feature type="region of interest" description="Disordered" evidence="1">
    <location>
        <begin position="1"/>
        <end position="51"/>
    </location>
</feature>
<name>A0A9D7LPB0_9RHOO</name>
<evidence type="ECO:0000313" key="3">
    <source>
        <dbReference type="Proteomes" id="UP000808146"/>
    </source>
</evidence>